<gene>
    <name evidence="1" type="ORF">HYPSUDRAFT_79818</name>
</gene>
<accession>A0A0D2NKF5</accession>
<sequence>MSGEYARTSASTKRSAHKFVDEAVSKSAMAIAATPSSEVKTVYKNQDFHLDRQQATNAKGDHKVAVQLNKGPRPTTIGQVLINNQHRVAPKTVGATLKHSINVGPPDQRVPDSAKAQRIAKADADRLAKQQREAAKYKAGIAKAASGQTKKGGK</sequence>
<organism evidence="1 2">
    <name type="scientific">Hypholoma sublateritium (strain FD-334 SS-4)</name>
    <dbReference type="NCBI Taxonomy" id="945553"/>
    <lineage>
        <taxon>Eukaryota</taxon>
        <taxon>Fungi</taxon>
        <taxon>Dikarya</taxon>
        <taxon>Basidiomycota</taxon>
        <taxon>Agaricomycotina</taxon>
        <taxon>Agaricomycetes</taxon>
        <taxon>Agaricomycetidae</taxon>
        <taxon>Agaricales</taxon>
        <taxon>Agaricineae</taxon>
        <taxon>Strophariaceae</taxon>
        <taxon>Hypholoma</taxon>
    </lineage>
</organism>
<name>A0A0D2NKF5_HYPSF</name>
<proteinExistence type="predicted"/>
<protein>
    <submittedName>
        <fullName evidence="1">Uncharacterized protein</fullName>
    </submittedName>
</protein>
<dbReference type="EMBL" id="KN817610">
    <property type="protein sequence ID" value="KJA17066.1"/>
    <property type="molecule type" value="Genomic_DNA"/>
</dbReference>
<reference evidence="2" key="1">
    <citation type="submission" date="2014-04" db="EMBL/GenBank/DDBJ databases">
        <title>Evolutionary Origins and Diversification of the Mycorrhizal Mutualists.</title>
        <authorList>
            <consortium name="DOE Joint Genome Institute"/>
            <consortium name="Mycorrhizal Genomics Consortium"/>
            <person name="Kohler A."/>
            <person name="Kuo A."/>
            <person name="Nagy L.G."/>
            <person name="Floudas D."/>
            <person name="Copeland A."/>
            <person name="Barry K.W."/>
            <person name="Cichocki N."/>
            <person name="Veneault-Fourrey C."/>
            <person name="LaButti K."/>
            <person name="Lindquist E.A."/>
            <person name="Lipzen A."/>
            <person name="Lundell T."/>
            <person name="Morin E."/>
            <person name="Murat C."/>
            <person name="Riley R."/>
            <person name="Ohm R."/>
            <person name="Sun H."/>
            <person name="Tunlid A."/>
            <person name="Henrissat B."/>
            <person name="Grigoriev I.V."/>
            <person name="Hibbett D.S."/>
            <person name="Martin F."/>
        </authorList>
    </citation>
    <scope>NUCLEOTIDE SEQUENCE [LARGE SCALE GENOMIC DNA]</scope>
    <source>
        <strain evidence="2">FD-334 SS-4</strain>
    </source>
</reference>
<dbReference type="AlphaFoldDB" id="A0A0D2NKF5"/>
<evidence type="ECO:0000313" key="2">
    <source>
        <dbReference type="Proteomes" id="UP000054270"/>
    </source>
</evidence>
<keyword evidence="2" id="KW-1185">Reference proteome</keyword>
<dbReference type="OMA" id="NQHRVAP"/>
<evidence type="ECO:0000313" key="1">
    <source>
        <dbReference type="EMBL" id="KJA17066.1"/>
    </source>
</evidence>
<dbReference type="OrthoDB" id="3057863at2759"/>
<dbReference type="Proteomes" id="UP000054270">
    <property type="component" value="Unassembled WGS sequence"/>
</dbReference>